<dbReference type="CDD" id="cd08563">
    <property type="entry name" value="GDPD_TtGDE_like"/>
    <property type="match status" value="1"/>
</dbReference>
<sequence length="245" mass="27282">MTEIINFAHRGAAGHRPENTMVSFARALELGATGIETDVQMTKDGELVLIHDETLDRTGGVSLWIKDLTLAEVKSHDVGSWFHEDYRGETVPTLQQLLELVKDTDTIVNLELKTGVVMYPGIEAKVIEAVRRFGMEKRIIISSFNHYSLVECKKIAPEIRTGILYMEGLYEPWNYAKQIGADALHAYKYALIPELVAAAKQAGVVYHPFTVNESEHMKALLQAGVAGIITDYPDRLTELLSKQGV</sequence>
<dbReference type="SUPFAM" id="SSF51695">
    <property type="entry name" value="PLC-like phosphodiesterases"/>
    <property type="match status" value="1"/>
</dbReference>
<dbReference type="Pfam" id="PF03009">
    <property type="entry name" value="GDPD"/>
    <property type="match status" value="1"/>
</dbReference>
<dbReference type="EMBL" id="JBHTLM010000002">
    <property type="protein sequence ID" value="MFD1175614.1"/>
    <property type="molecule type" value="Genomic_DNA"/>
</dbReference>
<dbReference type="Proteomes" id="UP001597262">
    <property type="component" value="Unassembled WGS sequence"/>
</dbReference>
<dbReference type="Gene3D" id="3.20.20.190">
    <property type="entry name" value="Phosphatidylinositol (PI) phosphodiesterase"/>
    <property type="match status" value="1"/>
</dbReference>
<accession>A0ABW3RT74</accession>
<evidence type="ECO:0000259" key="1">
    <source>
        <dbReference type="PROSITE" id="PS51704"/>
    </source>
</evidence>
<feature type="domain" description="GP-PDE" evidence="1">
    <location>
        <begin position="4"/>
        <end position="240"/>
    </location>
</feature>
<organism evidence="2 3">
    <name type="scientific">Paenibacillus puldeungensis</name>
    <dbReference type="NCBI Taxonomy" id="696536"/>
    <lineage>
        <taxon>Bacteria</taxon>
        <taxon>Bacillati</taxon>
        <taxon>Bacillota</taxon>
        <taxon>Bacilli</taxon>
        <taxon>Bacillales</taxon>
        <taxon>Paenibacillaceae</taxon>
        <taxon>Paenibacillus</taxon>
    </lineage>
</organism>
<evidence type="ECO:0000313" key="2">
    <source>
        <dbReference type="EMBL" id="MFD1175614.1"/>
    </source>
</evidence>
<reference evidence="3" key="1">
    <citation type="journal article" date="2019" name="Int. J. Syst. Evol. Microbiol.">
        <title>The Global Catalogue of Microorganisms (GCM) 10K type strain sequencing project: providing services to taxonomists for standard genome sequencing and annotation.</title>
        <authorList>
            <consortium name="The Broad Institute Genomics Platform"/>
            <consortium name="The Broad Institute Genome Sequencing Center for Infectious Disease"/>
            <person name="Wu L."/>
            <person name="Ma J."/>
        </authorList>
    </citation>
    <scope>NUCLEOTIDE SEQUENCE [LARGE SCALE GENOMIC DNA]</scope>
    <source>
        <strain evidence="3">CCUG 59189</strain>
    </source>
</reference>
<comment type="caution">
    <text evidence="2">The sequence shown here is derived from an EMBL/GenBank/DDBJ whole genome shotgun (WGS) entry which is preliminary data.</text>
</comment>
<dbReference type="RefSeq" id="WP_379317124.1">
    <property type="nucleotide sequence ID" value="NZ_JBHTLM010000002.1"/>
</dbReference>
<name>A0ABW3RT74_9BACL</name>
<dbReference type="PROSITE" id="PS51704">
    <property type="entry name" value="GP_PDE"/>
    <property type="match status" value="1"/>
</dbReference>
<gene>
    <name evidence="2" type="ORF">ACFQ3W_04755</name>
</gene>
<dbReference type="InterPro" id="IPR030395">
    <property type="entry name" value="GP_PDE_dom"/>
</dbReference>
<protein>
    <submittedName>
        <fullName evidence="2">Glycerophosphodiester phosphodiesterase</fullName>
    </submittedName>
</protein>
<dbReference type="PANTHER" id="PTHR46211:SF1">
    <property type="entry name" value="GLYCEROPHOSPHODIESTER PHOSPHODIESTERASE, CYTOPLASMIC"/>
    <property type="match status" value="1"/>
</dbReference>
<dbReference type="InterPro" id="IPR017946">
    <property type="entry name" value="PLC-like_Pdiesterase_TIM-brl"/>
</dbReference>
<evidence type="ECO:0000313" key="3">
    <source>
        <dbReference type="Proteomes" id="UP001597262"/>
    </source>
</evidence>
<proteinExistence type="predicted"/>
<keyword evidence="3" id="KW-1185">Reference proteome</keyword>
<dbReference type="PANTHER" id="PTHR46211">
    <property type="entry name" value="GLYCEROPHOSPHORYL DIESTER PHOSPHODIESTERASE"/>
    <property type="match status" value="1"/>
</dbReference>